<dbReference type="InterPro" id="IPR000835">
    <property type="entry name" value="HTH_MarR-typ"/>
</dbReference>
<dbReference type="SMART" id="SM00347">
    <property type="entry name" value="HTH_MARR"/>
    <property type="match status" value="1"/>
</dbReference>
<proteinExistence type="predicted"/>
<dbReference type="GO" id="GO:0006950">
    <property type="term" value="P:response to stress"/>
    <property type="evidence" value="ECO:0007669"/>
    <property type="project" value="TreeGrafter"/>
</dbReference>
<evidence type="ECO:0000313" key="2">
    <source>
        <dbReference type="EMBL" id="MBM0244007.1"/>
    </source>
</evidence>
<accession>A0A3M0GSF4</accession>
<dbReference type="PANTHER" id="PTHR33164:SF99">
    <property type="entry name" value="MARR FAMILY REGULATORY PROTEIN"/>
    <property type="match status" value="1"/>
</dbReference>
<sequence>MSEQTRWLTDDEQELWRLLLAATRKIDRGMDETLKAGGEISVSEFAVLVSLSEAPNQHLRLRDLCTELAWDRSRASHQVTRMEKRGLLVKEKTTDDGRGVNVHITEAGLHHLERAAPEHVESVRRLVFDHLHEDDVPALKRFFHGVLQVNNVPGYSGFVPDSLLNGGK</sequence>
<protein>
    <submittedName>
        <fullName evidence="3">MarR family transcriptional regulator</fullName>
    </submittedName>
    <submittedName>
        <fullName evidence="2">Winged helix-turn-helix transcriptional regulator</fullName>
    </submittedName>
</protein>
<evidence type="ECO:0000313" key="3">
    <source>
        <dbReference type="EMBL" id="RMB59242.1"/>
    </source>
</evidence>
<dbReference type="EMBL" id="JAACBX020000002">
    <property type="protein sequence ID" value="MBM0244007.1"/>
    <property type="molecule type" value="Genomic_DNA"/>
</dbReference>
<dbReference type="InterPro" id="IPR039422">
    <property type="entry name" value="MarR/SlyA-like"/>
</dbReference>
<dbReference type="Proteomes" id="UP000270649">
    <property type="component" value="Unassembled WGS sequence"/>
</dbReference>
<comment type="caution">
    <text evidence="3">The sequence shown here is derived from an EMBL/GenBank/DDBJ whole genome shotgun (WGS) entry which is preliminary data.</text>
</comment>
<reference evidence="3 4" key="1">
    <citation type="submission" date="2018-10" db="EMBL/GenBank/DDBJ databases">
        <title>Corynebacterium macginleyi genome sequencing and assembly of the type strain and two clinical samples.</title>
        <authorList>
            <person name="Bernier A.-M."/>
            <person name="Bernard K."/>
        </authorList>
    </citation>
    <scope>NUCLEOTIDE SEQUENCE [LARGE SCALE GENOMIC DNA]</scope>
    <source>
        <strain evidence="3 4">NML 120205</strain>
    </source>
</reference>
<dbReference type="SUPFAM" id="SSF46785">
    <property type="entry name" value="Winged helix' DNA-binding domain"/>
    <property type="match status" value="1"/>
</dbReference>
<dbReference type="EMBL" id="REGC01000009">
    <property type="protein sequence ID" value="RMB59242.1"/>
    <property type="molecule type" value="Genomic_DNA"/>
</dbReference>
<organism evidence="3 4">
    <name type="scientific">Corynebacterium macginleyi</name>
    <dbReference type="NCBI Taxonomy" id="38290"/>
    <lineage>
        <taxon>Bacteria</taxon>
        <taxon>Bacillati</taxon>
        <taxon>Actinomycetota</taxon>
        <taxon>Actinomycetes</taxon>
        <taxon>Mycobacteriales</taxon>
        <taxon>Corynebacteriaceae</taxon>
        <taxon>Corynebacterium</taxon>
    </lineage>
</organism>
<dbReference type="PANTHER" id="PTHR33164">
    <property type="entry name" value="TRANSCRIPTIONAL REGULATOR, MARR FAMILY"/>
    <property type="match status" value="1"/>
</dbReference>
<name>A0A3M0GSF4_9CORY</name>
<dbReference type="PROSITE" id="PS50995">
    <property type="entry name" value="HTH_MARR_2"/>
    <property type="match status" value="1"/>
</dbReference>
<dbReference type="GO" id="GO:0003700">
    <property type="term" value="F:DNA-binding transcription factor activity"/>
    <property type="evidence" value="ECO:0007669"/>
    <property type="project" value="InterPro"/>
</dbReference>
<feature type="domain" description="HTH marR-type" evidence="1">
    <location>
        <begin position="12"/>
        <end position="148"/>
    </location>
</feature>
<evidence type="ECO:0000313" key="4">
    <source>
        <dbReference type="Proteomes" id="UP000270649"/>
    </source>
</evidence>
<dbReference type="GeneID" id="92746409"/>
<gene>
    <name evidence="3" type="ORF">D9543_07510</name>
    <name evidence="2" type="ORF">GWO63_006955</name>
</gene>
<dbReference type="Gene3D" id="1.10.10.10">
    <property type="entry name" value="Winged helix-like DNA-binding domain superfamily/Winged helix DNA-binding domain"/>
    <property type="match status" value="1"/>
</dbReference>
<dbReference type="Proteomes" id="UP001518680">
    <property type="component" value="Unassembled WGS sequence"/>
</dbReference>
<dbReference type="InterPro" id="IPR036388">
    <property type="entry name" value="WH-like_DNA-bd_sf"/>
</dbReference>
<dbReference type="RefSeq" id="WP_121911035.1">
    <property type="nucleotide sequence ID" value="NZ_CP068291.1"/>
</dbReference>
<keyword evidence="5" id="KW-1185">Reference proteome</keyword>
<dbReference type="InterPro" id="IPR036390">
    <property type="entry name" value="WH_DNA-bd_sf"/>
</dbReference>
<reference evidence="2 5" key="2">
    <citation type="submission" date="2021-01" db="EMBL/GenBank/DDBJ databases">
        <title>Complete genome sequences of Corynebacterium macginleyi strains isolated from infectious keratitis.</title>
        <authorList>
            <person name="Sagerfors S."/>
            <person name="Poehlein A."/>
            <person name="Soderquist B."/>
            <person name="Bruggemann H."/>
        </authorList>
    </citation>
    <scope>NUCLEOTIDE SEQUENCE [LARGE SCALE GENOMIC DNA]</scope>
    <source>
        <strain evidence="2 5">12T220</strain>
    </source>
</reference>
<dbReference type="Pfam" id="PF12802">
    <property type="entry name" value="MarR_2"/>
    <property type="match status" value="1"/>
</dbReference>
<evidence type="ECO:0000259" key="1">
    <source>
        <dbReference type="PROSITE" id="PS50995"/>
    </source>
</evidence>
<dbReference type="AlphaFoldDB" id="A0A3M0GSF4"/>
<evidence type="ECO:0000313" key="5">
    <source>
        <dbReference type="Proteomes" id="UP001518680"/>
    </source>
</evidence>
<dbReference type="OrthoDB" id="8635520at2"/>